<dbReference type="EMBL" id="JACRSS010000001">
    <property type="protein sequence ID" value="MBC8537957.1"/>
    <property type="molecule type" value="Genomic_DNA"/>
</dbReference>
<dbReference type="Pfam" id="PF12680">
    <property type="entry name" value="SnoaL_2"/>
    <property type="match status" value="1"/>
</dbReference>
<organism evidence="2 3">
    <name type="scientific">Guopingia tenuis</name>
    <dbReference type="NCBI Taxonomy" id="2763656"/>
    <lineage>
        <taxon>Bacteria</taxon>
        <taxon>Bacillati</taxon>
        <taxon>Bacillota</taxon>
        <taxon>Clostridia</taxon>
        <taxon>Christensenellales</taxon>
        <taxon>Christensenellaceae</taxon>
        <taxon>Guopingia</taxon>
    </lineage>
</organism>
<accession>A0A926DHL8</accession>
<feature type="domain" description="SnoaL-like" evidence="1">
    <location>
        <begin position="8"/>
        <end position="104"/>
    </location>
</feature>
<gene>
    <name evidence="2" type="ORF">H8693_03275</name>
</gene>
<dbReference type="InterPro" id="IPR032710">
    <property type="entry name" value="NTF2-like_dom_sf"/>
</dbReference>
<dbReference type="AlphaFoldDB" id="A0A926DHL8"/>
<comment type="caution">
    <text evidence="2">The sequence shown here is derived from an EMBL/GenBank/DDBJ whole genome shotgun (WGS) entry which is preliminary data.</text>
</comment>
<sequence length="127" mass="15300">MREREEAVRRWFSMWLHQTDTGICGLFTEDCEYIESWGPRYVGSREIAHWFQEWNTRGRVIRWDIQDFLHCGSQTAVTWHFEDQMADGASENFDGVSLIRWTDENTICFLKEYGCRLPHYDPYRGHK</sequence>
<proteinExistence type="predicted"/>
<evidence type="ECO:0000313" key="2">
    <source>
        <dbReference type="EMBL" id="MBC8537957.1"/>
    </source>
</evidence>
<dbReference type="RefSeq" id="WP_249279771.1">
    <property type="nucleotide sequence ID" value="NZ_JACRSS010000001.1"/>
</dbReference>
<dbReference type="InterPro" id="IPR037401">
    <property type="entry name" value="SnoaL-like"/>
</dbReference>
<dbReference type="Gene3D" id="3.10.450.50">
    <property type="match status" value="1"/>
</dbReference>
<dbReference type="SUPFAM" id="SSF54427">
    <property type="entry name" value="NTF2-like"/>
    <property type="match status" value="1"/>
</dbReference>
<dbReference type="Proteomes" id="UP000617951">
    <property type="component" value="Unassembled WGS sequence"/>
</dbReference>
<evidence type="ECO:0000313" key="3">
    <source>
        <dbReference type="Proteomes" id="UP000617951"/>
    </source>
</evidence>
<keyword evidence="3" id="KW-1185">Reference proteome</keyword>
<evidence type="ECO:0000259" key="1">
    <source>
        <dbReference type="Pfam" id="PF12680"/>
    </source>
</evidence>
<reference evidence="2" key="1">
    <citation type="submission" date="2020-08" db="EMBL/GenBank/DDBJ databases">
        <title>Genome public.</title>
        <authorList>
            <person name="Liu C."/>
            <person name="Sun Q."/>
        </authorList>
    </citation>
    <scope>NUCLEOTIDE SEQUENCE</scope>
    <source>
        <strain evidence="2">NSJ-63</strain>
    </source>
</reference>
<name>A0A926DHL8_9FIRM</name>
<protein>
    <submittedName>
        <fullName evidence="2">Nuclear transport factor 2 family protein</fullName>
    </submittedName>
</protein>